<evidence type="ECO:0000313" key="2">
    <source>
        <dbReference type="Proteomes" id="UP000230557"/>
    </source>
</evidence>
<organism evidence="1 2">
    <name type="scientific">Candidatus Doudnabacteria bacterium CG10_big_fil_rev_8_21_14_0_10_41_10</name>
    <dbReference type="NCBI Taxonomy" id="1974551"/>
    <lineage>
        <taxon>Bacteria</taxon>
        <taxon>Candidatus Doudnaibacteriota</taxon>
    </lineage>
</organism>
<dbReference type="EMBL" id="PFAJ01000035">
    <property type="protein sequence ID" value="PIR97217.1"/>
    <property type="molecule type" value="Genomic_DNA"/>
</dbReference>
<name>A0A2H0VDN7_9BACT</name>
<protein>
    <submittedName>
        <fullName evidence="1">Uncharacterized protein</fullName>
    </submittedName>
</protein>
<accession>A0A2H0VDN7</accession>
<sequence>MVKIFLEAVVTSAGTEISIISCALCDAIVPANKDFSQEEGMRLIASKLIHNMHKYRPDLLPTLFPVFAMMCGDRGDDDLVVADINWSLM</sequence>
<dbReference type="AlphaFoldDB" id="A0A2H0VDN7"/>
<evidence type="ECO:0000313" key="1">
    <source>
        <dbReference type="EMBL" id="PIR97217.1"/>
    </source>
</evidence>
<comment type="caution">
    <text evidence="1">The sequence shown here is derived from an EMBL/GenBank/DDBJ whole genome shotgun (WGS) entry which is preliminary data.</text>
</comment>
<dbReference type="Proteomes" id="UP000230557">
    <property type="component" value="Unassembled WGS sequence"/>
</dbReference>
<gene>
    <name evidence="1" type="ORF">COT91_02485</name>
</gene>
<proteinExistence type="predicted"/>
<reference evidence="2" key="1">
    <citation type="submission" date="2017-09" db="EMBL/GenBank/DDBJ databases">
        <title>Depth-based differentiation of microbial function through sediment-hosted aquifers and enrichment of novel symbionts in the deep terrestrial subsurface.</title>
        <authorList>
            <person name="Probst A.J."/>
            <person name="Ladd B."/>
            <person name="Jarett J.K."/>
            <person name="Geller-Mcgrath D.E."/>
            <person name="Sieber C.M.K."/>
            <person name="Emerson J.B."/>
            <person name="Anantharaman K."/>
            <person name="Thomas B.C."/>
            <person name="Malmstrom R."/>
            <person name="Stieglmeier M."/>
            <person name="Klingl A."/>
            <person name="Woyke T."/>
            <person name="Ryan C.M."/>
            <person name="Banfield J.F."/>
        </authorList>
    </citation>
    <scope>NUCLEOTIDE SEQUENCE [LARGE SCALE GENOMIC DNA]</scope>
</reference>